<evidence type="ECO:0000256" key="1">
    <source>
        <dbReference type="ARBA" id="ARBA00005627"/>
    </source>
</evidence>
<dbReference type="InterPro" id="IPR058029">
    <property type="entry name" value="Tubulin-bd_CENPJ"/>
</dbReference>
<dbReference type="PANTHER" id="PTHR10331">
    <property type="entry name" value="T COMPLEX PROTEIN 10"/>
    <property type="match status" value="1"/>
</dbReference>
<comment type="caution">
    <text evidence="5">The sequence shown here is derived from an EMBL/GenBank/DDBJ whole genome shotgun (WGS) entry which is preliminary data.</text>
</comment>
<dbReference type="Proteomes" id="UP000524187">
    <property type="component" value="Unassembled WGS sequence"/>
</dbReference>
<dbReference type="GO" id="GO:0060271">
    <property type="term" value="P:cilium assembly"/>
    <property type="evidence" value="ECO:0007669"/>
    <property type="project" value="TreeGrafter"/>
</dbReference>
<evidence type="ECO:0000256" key="3">
    <source>
        <dbReference type="SAM" id="MobiDB-lite"/>
    </source>
</evidence>
<dbReference type="GO" id="GO:0005813">
    <property type="term" value="C:centrosome"/>
    <property type="evidence" value="ECO:0007669"/>
    <property type="project" value="TreeGrafter"/>
</dbReference>
<name>A0A7K8N1M6_CASCA</name>
<dbReference type="GO" id="GO:0015631">
    <property type="term" value="F:tubulin binding"/>
    <property type="evidence" value="ECO:0007669"/>
    <property type="project" value="TreeGrafter"/>
</dbReference>
<evidence type="ECO:0000313" key="6">
    <source>
        <dbReference type="Proteomes" id="UP000524187"/>
    </source>
</evidence>
<evidence type="ECO:0000256" key="2">
    <source>
        <dbReference type="SAM" id="Coils"/>
    </source>
</evidence>
<feature type="non-terminal residue" evidence="5">
    <location>
        <position position="1"/>
    </location>
</feature>
<dbReference type="AlphaFoldDB" id="A0A7K8N1M6"/>
<feature type="non-terminal residue" evidence="5">
    <location>
        <position position="333"/>
    </location>
</feature>
<feature type="coiled-coil region" evidence="2">
    <location>
        <begin position="12"/>
        <end position="40"/>
    </location>
</feature>
<dbReference type="Pfam" id="PF25779">
    <property type="entry name" value="Tubulin-bind_CPAP"/>
    <property type="match status" value="1"/>
</dbReference>
<dbReference type="GO" id="GO:0061511">
    <property type="term" value="P:centriole elongation"/>
    <property type="evidence" value="ECO:0007669"/>
    <property type="project" value="TreeGrafter"/>
</dbReference>
<keyword evidence="2" id="KW-0175">Coiled coil</keyword>
<reference evidence="5 6" key="1">
    <citation type="submission" date="2019-09" db="EMBL/GenBank/DDBJ databases">
        <title>Bird 10,000 Genomes (B10K) Project - Family phase.</title>
        <authorList>
            <person name="Zhang G."/>
        </authorList>
    </citation>
    <scope>NUCLEOTIDE SEQUENCE [LARGE SCALE GENOMIC DNA]</scope>
    <source>
        <strain evidence="5">B10K-LSUMZ-50683</strain>
        <tissue evidence="5">Muscle</tissue>
    </source>
</reference>
<accession>A0A7K8N1M6</accession>
<feature type="domain" description="CENPJ tubulin-binding region" evidence="4">
    <location>
        <begin position="5"/>
        <end position="69"/>
    </location>
</feature>
<feature type="compositionally biased region" description="Polar residues" evidence="3">
    <location>
        <begin position="324"/>
        <end position="333"/>
    </location>
</feature>
<dbReference type="PANTHER" id="PTHR10331:SF23">
    <property type="entry name" value="CENTROMERE PROTEIN J"/>
    <property type="match status" value="1"/>
</dbReference>
<evidence type="ECO:0000259" key="4">
    <source>
        <dbReference type="Pfam" id="PF25779"/>
    </source>
</evidence>
<protein>
    <submittedName>
        <fullName evidence="5">CENPJ protein</fullName>
    </submittedName>
</protein>
<comment type="similarity">
    <text evidence="1">Belongs to the TCP10 family.</text>
</comment>
<dbReference type="InterPro" id="IPR026581">
    <property type="entry name" value="TCP10L/CENPJ"/>
</dbReference>
<dbReference type="GO" id="GO:0005814">
    <property type="term" value="C:centriole"/>
    <property type="evidence" value="ECO:0007669"/>
    <property type="project" value="TreeGrafter"/>
</dbReference>
<organism evidence="5 6">
    <name type="scientific">Casuarius casuarius</name>
    <name type="common">Southern cassowary</name>
    <name type="synonym">Struthio casuarius</name>
    <dbReference type="NCBI Taxonomy" id="8787"/>
    <lineage>
        <taxon>Eukaryota</taxon>
        <taxon>Metazoa</taxon>
        <taxon>Chordata</taxon>
        <taxon>Craniata</taxon>
        <taxon>Vertebrata</taxon>
        <taxon>Euteleostomi</taxon>
        <taxon>Archelosauria</taxon>
        <taxon>Archosauria</taxon>
        <taxon>Dinosauria</taxon>
        <taxon>Saurischia</taxon>
        <taxon>Theropoda</taxon>
        <taxon>Coelurosauria</taxon>
        <taxon>Aves</taxon>
        <taxon>Palaeognathae</taxon>
        <taxon>Casuariiformes</taxon>
        <taxon>Casuariidae</taxon>
        <taxon>Casuarius</taxon>
    </lineage>
</organism>
<gene>
    <name evidence="5" type="primary">Cenpj_1</name>
    <name evidence="5" type="ORF">CASCAS_R00360</name>
</gene>
<proteinExistence type="inferred from homology"/>
<sequence>VLNYTRPIKAGIQEKKQTFEEFLEEQIQLEQQRLKQNQELQETSRLTIQKPVIKRPFLKRGEGLTRFTNAKSKITKLRENKLKPQQSASENRNVKMDRSQIQKKTVPPGKELVSENSFAPCKKYNQSDKAKHGPVQKTLVLRNHNGKNTFPLETRVQIGKNLHGQMRDSFPSEINNKIENKENIMEFAKSVNTGSRVRNKLPDTEKPQLSHELTSAFSNSKCSISHSVKGPDVSFEVSFQNKLENWEKEKEKENLELDEFLFLEQAADEISFSSNSSFVQRILDQDQRTLKGRRMSSTPIKAKQQQVNALAITLENKKNKRANSDTQGNKNDR</sequence>
<feature type="region of interest" description="Disordered" evidence="3">
    <location>
        <begin position="81"/>
        <end position="109"/>
    </location>
</feature>
<keyword evidence="6" id="KW-1185">Reference proteome</keyword>
<evidence type="ECO:0000313" key="5">
    <source>
        <dbReference type="EMBL" id="NXE47177.1"/>
    </source>
</evidence>
<dbReference type="EMBL" id="VWPT01000021">
    <property type="protein sequence ID" value="NXE47177.1"/>
    <property type="molecule type" value="Genomic_DNA"/>
</dbReference>
<feature type="region of interest" description="Disordered" evidence="3">
    <location>
        <begin position="313"/>
        <end position="333"/>
    </location>
</feature>